<sequence length="212" mass="24419">MLSSSEKRFRQMNLGQSSVIECGATKSLEKTVKQLTANSDRWIVPNNSQNAIVSQRQLSGRFNAASIDNLLTLIMQILNRNRSNLVSPNQYTRQQRSLVKKDWNLKHYVQSTSTANDYNQKRQTLAHLDTSGNNFDRFIISERRNDNPFLDWIVGKFNRRGLDWSNGNLRLVNMQGNSILGSDLIVHDRSVEIPLKQWLYALNSIFKPTSNY</sequence>
<dbReference type="EMBL" id="ADBV01004555">
    <property type="protein sequence ID" value="EJW80391.1"/>
    <property type="molecule type" value="Genomic_DNA"/>
</dbReference>
<reference evidence="2" key="1">
    <citation type="submission" date="2012-08" db="EMBL/GenBank/DDBJ databases">
        <title>The Genome Sequence of Wuchereria bancrofti.</title>
        <authorList>
            <person name="Nutman T.B."/>
            <person name="Fink D.L."/>
            <person name="Russ C."/>
            <person name="Young S."/>
            <person name="Zeng Q."/>
            <person name="Koehrsen M."/>
            <person name="Alvarado L."/>
            <person name="Berlin A."/>
            <person name="Chapman S.B."/>
            <person name="Chen Z."/>
            <person name="Freedman E."/>
            <person name="Gellesch M."/>
            <person name="Goldberg J."/>
            <person name="Griggs A."/>
            <person name="Gujja S."/>
            <person name="Heilman E.R."/>
            <person name="Heiman D."/>
            <person name="Hepburn T."/>
            <person name="Howarth C."/>
            <person name="Jen D."/>
            <person name="Larson L."/>
            <person name="Lewis B."/>
            <person name="Mehta T."/>
            <person name="Park D."/>
            <person name="Pearson M."/>
            <person name="Roberts A."/>
            <person name="Saif S."/>
            <person name="Shea T."/>
            <person name="Shenoy N."/>
            <person name="Sisk P."/>
            <person name="Stolte C."/>
            <person name="Sykes S."/>
            <person name="Walk T."/>
            <person name="White J."/>
            <person name="Yandava C."/>
            <person name="Haas B."/>
            <person name="Henn M.R."/>
            <person name="Nusbaum C."/>
            <person name="Birren B."/>
        </authorList>
    </citation>
    <scope>NUCLEOTIDE SEQUENCE [LARGE SCALE GENOMIC DNA]</scope>
    <source>
        <strain evidence="2">NA</strain>
    </source>
</reference>
<evidence type="ECO:0000313" key="2">
    <source>
        <dbReference type="Proteomes" id="UP000004810"/>
    </source>
</evidence>
<comment type="caution">
    <text evidence="1">The sequence shown here is derived from an EMBL/GenBank/DDBJ whole genome shotgun (WGS) entry which is preliminary data.</text>
</comment>
<dbReference type="Proteomes" id="UP000004810">
    <property type="component" value="Unassembled WGS sequence"/>
</dbReference>
<organism evidence="1 2">
    <name type="scientific">Wuchereria bancrofti</name>
    <dbReference type="NCBI Taxonomy" id="6293"/>
    <lineage>
        <taxon>Eukaryota</taxon>
        <taxon>Metazoa</taxon>
        <taxon>Ecdysozoa</taxon>
        <taxon>Nematoda</taxon>
        <taxon>Chromadorea</taxon>
        <taxon>Rhabditida</taxon>
        <taxon>Spirurina</taxon>
        <taxon>Spiruromorpha</taxon>
        <taxon>Filarioidea</taxon>
        <taxon>Onchocercidae</taxon>
        <taxon>Wuchereria</taxon>
    </lineage>
</organism>
<evidence type="ECO:0000313" key="1">
    <source>
        <dbReference type="EMBL" id="EJW80391.1"/>
    </source>
</evidence>
<accession>J9ED41</accession>
<name>J9ED41_WUCBA</name>
<proteinExistence type="predicted"/>
<dbReference type="AlphaFoldDB" id="J9ED41"/>
<gene>
    <name evidence="1" type="ORF">WUBG_08701</name>
</gene>
<protein>
    <submittedName>
        <fullName evidence="1">Uncharacterized protein</fullName>
    </submittedName>
</protein>